<evidence type="ECO:0000259" key="10">
    <source>
        <dbReference type="PROSITE" id="PS50109"/>
    </source>
</evidence>
<dbReference type="InterPro" id="IPR004358">
    <property type="entry name" value="Sig_transdc_His_kin-like_C"/>
</dbReference>
<dbReference type="Gene3D" id="1.10.287.130">
    <property type="match status" value="1"/>
</dbReference>
<keyword evidence="6" id="KW-0902">Two-component regulatory system</keyword>
<dbReference type="PROSITE" id="PS50293">
    <property type="entry name" value="TPR_REGION"/>
    <property type="match status" value="1"/>
</dbReference>
<evidence type="ECO:0000256" key="8">
    <source>
        <dbReference type="SAM" id="Coils"/>
    </source>
</evidence>
<dbReference type="RefSeq" id="WP_210758104.1">
    <property type="nucleotide sequence ID" value="NZ_CP060139.1"/>
</dbReference>
<dbReference type="PROSITE" id="PS50109">
    <property type="entry name" value="HIS_KIN"/>
    <property type="match status" value="1"/>
</dbReference>
<dbReference type="Gene3D" id="1.25.40.10">
    <property type="entry name" value="Tetratricopeptide repeat domain"/>
    <property type="match status" value="2"/>
</dbReference>
<keyword evidence="3" id="KW-0597">Phosphoprotein</keyword>
<keyword evidence="9" id="KW-1133">Transmembrane helix</keyword>
<keyword evidence="9" id="KW-0472">Membrane</keyword>
<gene>
    <name evidence="11" type="ORF">H4K34_14470</name>
</gene>
<dbReference type="InterPro" id="IPR036097">
    <property type="entry name" value="HisK_dim/P_sf"/>
</dbReference>
<evidence type="ECO:0000256" key="7">
    <source>
        <dbReference type="PROSITE-ProRule" id="PRU00339"/>
    </source>
</evidence>
<dbReference type="AlphaFoldDB" id="A0A7H0VCX3"/>
<evidence type="ECO:0000256" key="4">
    <source>
        <dbReference type="ARBA" id="ARBA00022679"/>
    </source>
</evidence>
<dbReference type="SUPFAM" id="SSF55874">
    <property type="entry name" value="ATPase domain of HSP90 chaperone/DNA topoisomerase II/histidine kinase"/>
    <property type="match status" value="1"/>
</dbReference>
<feature type="coiled-coil region" evidence="8">
    <location>
        <begin position="393"/>
        <end position="430"/>
    </location>
</feature>
<evidence type="ECO:0000256" key="3">
    <source>
        <dbReference type="ARBA" id="ARBA00022553"/>
    </source>
</evidence>
<dbReference type="SMART" id="SM00028">
    <property type="entry name" value="TPR"/>
    <property type="match status" value="4"/>
</dbReference>
<dbReference type="SMART" id="SM00387">
    <property type="entry name" value="HATPase_c"/>
    <property type="match status" value="1"/>
</dbReference>
<dbReference type="Proteomes" id="UP000516305">
    <property type="component" value="Chromosome"/>
</dbReference>
<keyword evidence="8" id="KW-0175">Coiled coil</keyword>
<dbReference type="InterPro" id="IPR005467">
    <property type="entry name" value="His_kinase_dom"/>
</dbReference>
<dbReference type="EC" id="2.7.13.3" evidence="2"/>
<dbReference type="KEGG" id="chyd:H4K34_14470"/>
<sequence length="654" mass="74675">MEQRLDSLKGEERFSFLMELAQAFAQVDVPQSRGFLKEAVALSKDLNRHDFTARALNGMGITYFIQGDLHSALDYYEQSLEINESNNDSSGLAVNYSNLSNIYVEIGEFNKATNFFYKGLQLARLQGDSATMADINNNLARLYSSLGDQEKAVSHLRSSLKLYRTIGKEDVLTDYNNLGISYEKMGKPDSAVYFYKACIKLADEAHQKPSRFYALSNLVSYFIKVEEVDSARIYLDQALNDPDLKEYENFYLTFGIRDVRVLAREGQIDEALEKGEFYMEMARKYSRLREIVDMASSLHQLYALKGDYNTAYNYLLEHSLYNDSLLSQSNVAELTKLEERYQFQIEKERLEAQHQSEIRDQELKRFWVYWFLGGLGILTVAFGWNAYTRRARNIVLREKNQRIEKQHKEIQEQQAELREQKQSLEMLNAFKDRILAGMAHDLKSPLNSLQGLIDLSNMEEGQDPQIIKGFMRKLSSEVVILRQSIENLLHWARLQIGIAENNEKKRIAVAMALNQVIELFSGLAKNKNINIVQDINDGDAQLNADAEIVRIVLRNFISNALKFNPEGGSIYISGERKEDCYCFKVKDQGPGLRNSQKDEMFTEMMDPSVGTAKEMGTGLGLYLCSEFVRANGGKIGVESEAGEGSTFWFSLPIV</sequence>
<dbReference type="PRINTS" id="PR00344">
    <property type="entry name" value="BCTRLSENSOR"/>
</dbReference>
<name>A0A7H0VCX3_9FLAO</name>
<keyword evidence="12" id="KW-1185">Reference proteome</keyword>
<dbReference type="InterPro" id="IPR041617">
    <property type="entry name" value="TPR_MalT"/>
</dbReference>
<evidence type="ECO:0000256" key="6">
    <source>
        <dbReference type="ARBA" id="ARBA00023012"/>
    </source>
</evidence>
<dbReference type="InterPro" id="IPR011990">
    <property type="entry name" value="TPR-like_helical_dom_sf"/>
</dbReference>
<dbReference type="PANTHER" id="PTHR43711">
    <property type="entry name" value="TWO-COMPONENT HISTIDINE KINASE"/>
    <property type="match status" value="1"/>
</dbReference>
<dbReference type="SUPFAM" id="SSF48452">
    <property type="entry name" value="TPR-like"/>
    <property type="match status" value="1"/>
</dbReference>
<dbReference type="InterPro" id="IPR003594">
    <property type="entry name" value="HATPase_dom"/>
</dbReference>
<accession>A0A7H0VCX3</accession>
<dbReference type="InterPro" id="IPR003661">
    <property type="entry name" value="HisK_dim/P_dom"/>
</dbReference>
<feature type="repeat" description="TPR" evidence="7">
    <location>
        <begin position="93"/>
        <end position="126"/>
    </location>
</feature>
<dbReference type="GO" id="GO:0000155">
    <property type="term" value="F:phosphorelay sensor kinase activity"/>
    <property type="evidence" value="ECO:0007669"/>
    <property type="project" value="InterPro"/>
</dbReference>
<feature type="repeat" description="TPR" evidence="7">
    <location>
        <begin position="53"/>
        <end position="86"/>
    </location>
</feature>
<protein>
    <recommendedName>
        <fullName evidence="2">histidine kinase</fullName>
        <ecNumber evidence="2">2.7.13.3</ecNumber>
    </recommendedName>
</protein>
<dbReference type="PROSITE" id="PS50005">
    <property type="entry name" value="TPR"/>
    <property type="match status" value="2"/>
</dbReference>
<evidence type="ECO:0000256" key="5">
    <source>
        <dbReference type="ARBA" id="ARBA00022777"/>
    </source>
</evidence>
<dbReference type="Gene3D" id="3.30.565.10">
    <property type="entry name" value="Histidine kinase-like ATPase, C-terminal domain"/>
    <property type="match status" value="1"/>
</dbReference>
<feature type="transmembrane region" description="Helical" evidence="9">
    <location>
        <begin position="366"/>
        <end position="387"/>
    </location>
</feature>
<dbReference type="SUPFAM" id="SSF47384">
    <property type="entry name" value="Homodimeric domain of signal transducing histidine kinase"/>
    <property type="match status" value="1"/>
</dbReference>
<dbReference type="InterPro" id="IPR019734">
    <property type="entry name" value="TPR_rpt"/>
</dbReference>
<dbReference type="Pfam" id="PF17874">
    <property type="entry name" value="TPR_MalT"/>
    <property type="match status" value="1"/>
</dbReference>
<organism evidence="11 12">
    <name type="scientific">Croceimicrobium hydrocarbonivorans</name>
    <dbReference type="NCBI Taxonomy" id="2761580"/>
    <lineage>
        <taxon>Bacteria</taxon>
        <taxon>Pseudomonadati</taxon>
        <taxon>Bacteroidota</taxon>
        <taxon>Flavobacteriia</taxon>
        <taxon>Flavobacteriales</taxon>
        <taxon>Owenweeksiaceae</taxon>
        <taxon>Croceimicrobium</taxon>
    </lineage>
</organism>
<evidence type="ECO:0000256" key="2">
    <source>
        <dbReference type="ARBA" id="ARBA00012438"/>
    </source>
</evidence>
<proteinExistence type="predicted"/>
<dbReference type="InterPro" id="IPR036890">
    <property type="entry name" value="HATPase_C_sf"/>
</dbReference>
<evidence type="ECO:0000256" key="1">
    <source>
        <dbReference type="ARBA" id="ARBA00000085"/>
    </source>
</evidence>
<dbReference type="InterPro" id="IPR050736">
    <property type="entry name" value="Sensor_HK_Regulatory"/>
</dbReference>
<dbReference type="Pfam" id="PF00512">
    <property type="entry name" value="HisKA"/>
    <property type="match status" value="1"/>
</dbReference>
<feature type="domain" description="Histidine kinase" evidence="10">
    <location>
        <begin position="437"/>
        <end position="654"/>
    </location>
</feature>
<keyword evidence="9" id="KW-0812">Transmembrane</keyword>
<keyword evidence="4" id="KW-0808">Transferase</keyword>
<dbReference type="CDD" id="cd00075">
    <property type="entry name" value="HATPase"/>
    <property type="match status" value="1"/>
</dbReference>
<evidence type="ECO:0000256" key="9">
    <source>
        <dbReference type="SAM" id="Phobius"/>
    </source>
</evidence>
<keyword evidence="7" id="KW-0802">TPR repeat</keyword>
<reference evidence="11 12" key="1">
    <citation type="submission" date="2020-08" db="EMBL/GenBank/DDBJ databases">
        <title>Croceimicrobium hydrocarbonivorans gen. nov., sp. nov., a novel marine bacterium isolated from a bacterial consortium that degrades polyethylene terephthalate.</title>
        <authorList>
            <person name="Liu R."/>
        </authorList>
    </citation>
    <scope>NUCLEOTIDE SEQUENCE [LARGE SCALE GENOMIC DNA]</scope>
    <source>
        <strain evidence="11 12">A20-9</strain>
    </source>
</reference>
<comment type="catalytic activity">
    <reaction evidence="1">
        <text>ATP + protein L-histidine = ADP + protein N-phospho-L-histidine.</text>
        <dbReference type="EC" id="2.7.13.3"/>
    </reaction>
</comment>
<keyword evidence="5" id="KW-0418">Kinase</keyword>
<evidence type="ECO:0000313" key="11">
    <source>
        <dbReference type="EMBL" id="QNR23571.1"/>
    </source>
</evidence>
<dbReference type="Pfam" id="PF02518">
    <property type="entry name" value="HATPase_c"/>
    <property type="match status" value="1"/>
</dbReference>
<dbReference type="PANTHER" id="PTHR43711:SF31">
    <property type="entry name" value="HISTIDINE KINASE"/>
    <property type="match status" value="1"/>
</dbReference>
<evidence type="ECO:0000313" key="12">
    <source>
        <dbReference type="Proteomes" id="UP000516305"/>
    </source>
</evidence>
<dbReference type="EMBL" id="CP060139">
    <property type="protein sequence ID" value="QNR23571.1"/>
    <property type="molecule type" value="Genomic_DNA"/>
</dbReference>
<dbReference type="SMART" id="SM00388">
    <property type="entry name" value="HisKA"/>
    <property type="match status" value="1"/>
</dbReference>
<dbReference type="CDD" id="cd00082">
    <property type="entry name" value="HisKA"/>
    <property type="match status" value="1"/>
</dbReference>